<reference evidence="2" key="2">
    <citation type="submission" date="2021-04" db="EMBL/GenBank/DDBJ databases">
        <authorList>
            <person name="Gilroy R."/>
        </authorList>
    </citation>
    <scope>NUCLEOTIDE SEQUENCE</scope>
    <source>
        <strain evidence="2">CHK169-11906</strain>
    </source>
</reference>
<dbReference type="AlphaFoldDB" id="A0A9D2L4A2"/>
<keyword evidence="1" id="KW-0812">Transmembrane</keyword>
<keyword evidence="1" id="KW-1133">Transmembrane helix</keyword>
<evidence type="ECO:0000313" key="2">
    <source>
        <dbReference type="EMBL" id="HJA98997.1"/>
    </source>
</evidence>
<reference evidence="2" key="1">
    <citation type="journal article" date="2021" name="PeerJ">
        <title>Extensive microbial diversity within the chicken gut microbiome revealed by metagenomics and culture.</title>
        <authorList>
            <person name="Gilroy R."/>
            <person name="Ravi A."/>
            <person name="Getino M."/>
            <person name="Pursley I."/>
            <person name="Horton D.L."/>
            <person name="Alikhan N.F."/>
            <person name="Baker D."/>
            <person name="Gharbi K."/>
            <person name="Hall N."/>
            <person name="Watson M."/>
            <person name="Adriaenssens E.M."/>
            <person name="Foster-Nyarko E."/>
            <person name="Jarju S."/>
            <person name="Secka A."/>
            <person name="Antonio M."/>
            <person name="Oren A."/>
            <person name="Chaudhuri R.R."/>
            <person name="La Ragione R."/>
            <person name="Hildebrand F."/>
            <person name="Pallen M.J."/>
        </authorList>
    </citation>
    <scope>NUCLEOTIDE SEQUENCE</scope>
    <source>
        <strain evidence="2">CHK169-11906</strain>
    </source>
</reference>
<accession>A0A9D2L4A2</accession>
<keyword evidence="1" id="KW-0472">Membrane</keyword>
<proteinExistence type="predicted"/>
<evidence type="ECO:0000313" key="3">
    <source>
        <dbReference type="Proteomes" id="UP000824259"/>
    </source>
</evidence>
<feature type="transmembrane region" description="Helical" evidence="1">
    <location>
        <begin position="38"/>
        <end position="58"/>
    </location>
</feature>
<organism evidence="2 3">
    <name type="scientific">Candidatus Alistipes avicola</name>
    <dbReference type="NCBI Taxonomy" id="2838432"/>
    <lineage>
        <taxon>Bacteria</taxon>
        <taxon>Pseudomonadati</taxon>
        <taxon>Bacteroidota</taxon>
        <taxon>Bacteroidia</taxon>
        <taxon>Bacteroidales</taxon>
        <taxon>Rikenellaceae</taxon>
        <taxon>Alistipes</taxon>
    </lineage>
</organism>
<dbReference type="Proteomes" id="UP000824259">
    <property type="component" value="Unassembled WGS sequence"/>
</dbReference>
<feature type="transmembrane region" description="Helical" evidence="1">
    <location>
        <begin position="7"/>
        <end position="26"/>
    </location>
</feature>
<protein>
    <submittedName>
        <fullName evidence="2">Uncharacterized protein</fullName>
    </submittedName>
</protein>
<gene>
    <name evidence="2" type="ORF">H9779_05295</name>
</gene>
<dbReference type="EMBL" id="DWYR01000013">
    <property type="protein sequence ID" value="HJA98997.1"/>
    <property type="molecule type" value="Genomic_DNA"/>
</dbReference>
<sequence>MKKETHLAIQWTTLIIAAIGTGIALYKVFSDETSQYNYWLFILLFVLIGLRSLFRIIAFSRKNERESQQRKR</sequence>
<evidence type="ECO:0000256" key="1">
    <source>
        <dbReference type="SAM" id="Phobius"/>
    </source>
</evidence>
<comment type="caution">
    <text evidence="2">The sequence shown here is derived from an EMBL/GenBank/DDBJ whole genome shotgun (WGS) entry which is preliminary data.</text>
</comment>
<name>A0A9D2L4A2_9BACT</name>